<organism evidence="3 4">
    <name type="scientific">Campylobacter sputorum subsp. sputorum</name>
    <dbReference type="NCBI Taxonomy" id="32024"/>
    <lineage>
        <taxon>Bacteria</taxon>
        <taxon>Pseudomonadati</taxon>
        <taxon>Campylobacterota</taxon>
        <taxon>Epsilonproteobacteria</taxon>
        <taxon>Campylobacterales</taxon>
        <taxon>Campylobacteraceae</taxon>
        <taxon>Campylobacter</taxon>
    </lineage>
</organism>
<dbReference type="GeneID" id="93090678"/>
<keyword evidence="3" id="KW-0808">Transferase</keyword>
<dbReference type="CDD" id="cd03819">
    <property type="entry name" value="GT4_WavL-like"/>
    <property type="match status" value="1"/>
</dbReference>
<proteinExistence type="predicted"/>
<reference evidence="3 4" key="1">
    <citation type="submission" date="2018-06" db="EMBL/GenBank/DDBJ databases">
        <authorList>
            <consortium name="Pathogen Informatics"/>
            <person name="Doyle S."/>
        </authorList>
    </citation>
    <scope>NUCLEOTIDE SEQUENCE [LARGE SCALE GENOMIC DNA]</scope>
    <source>
        <strain evidence="3 4">NCTC12475</strain>
    </source>
</reference>
<dbReference type="Pfam" id="PF00534">
    <property type="entry name" value="Glycos_transf_1"/>
    <property type="match status" value="1"/>
</dbReference>
<dbReference type="OrthoDB" id="5147801at2"/>
<dbReference type="EC" id="2.4.1.250" evidence="3"/>
<dbReference type="Gene3D" id="3.40.50.2000">
    <property type="entry name" value="Glycogen Phosphorylase B"/>
    <property type="match status" value="2"/>
</dbReference>
<evidence type="ECO:0000313" key="3">
    <source>
        <dbReference type="EMBL" id="SUX09854.1"/>
    </source>
</evidence>
<dbReference type="Pfam" id="PF13439">
    <property type="entry name" value="Glyco_transf_4"/>
    <property type="match status" value="1"/>
</dbReference>
<evidence type="ECO:0000313" key="4">
    <source>
        <dbReference type="Proteomes" id="UP000254920"/>
    </source>
</evidence>
<evidence type="ECO:0000259" key="1">
    <source>
        <dbReference type="Pfam" id="PF00534"/>
    </source>
</evidence>
<dbReference type="RefSeq" id="WP_089182505.1">
    <property type="nucleotide sequence ID" value="NZ_CP043427.1"/>
</dbReference>
<dbReference type="SUPFAM" id="SSF53756">
    <property type="entry name" value="UDP-Glycosyltransferase/glycogen phosphorylase"/>
    <property type="match status" value="1"/>
</dbReference>
<dbReference type="InterPro" id="IPR050194">
    <property type="entry name" value="Glycosyltransferase_grp1"/>
</dbReference>
<keyword evidence="4" id="KW-1185">Reference proteome</keyword>
<feature type="domain" description="Glycosyl transferase family 1" evidence="1">
    <location>
        <begin position="170"/>
        <end position="318"/>
    </location>
</feature>
<dbReference type="InterPro" id="IPR001296">
    <property type="entry name" value="Glyco_trans_1"/>
</dbReference>
<dbReference type="PANTHER" id="PTHR45947">
    <property type="entry name" value="SULFOQUINOVOSYL TRANSFERASE SQD2"/>
    <property type="match status" value="1"/>
</dbReference>
<dbReference type="EMBL" id="UFVD01000001">
    <property type="protein sequence ID" value="SUX09854.1"/>
    <property type="molecule type" value="Genomic_DNA"/>
</dbReference>
<dbReference type="Proteomes" id="UP000254920">
    <property type="component" value="Unassembled WGS sequence"/>
</dbReference>
<accession>A0A381DH86</accession>
<gene>
    <name evidence="3" type="primary">mshA</name>
    <name evidence="3" type="ORF">NCTC12475_00229</name>
</gene>
<sequence length="351" mass="39634">MLVVQLLPELNEGGVERGAVDISKLLDKDGIKSYVISNGGKLEKELKNHIKFDVCSKNIFTLISRIFKLRKILKELKPDIVHVRSRVPAWLVFFAKKGLNLNIISTVHGLNSVNFYSFIMVKSDKIIVPSNCVKEYILKNFHADETKISVIFRGVDFSDFNPSNFNGEILRTKFNLAKDDFIISCVGRITNLKNIETIIKALKFLPNAKLLVVGGVHKKRQKYFEFLKVLVCKLDLEKKVIFTGSISKIAEIYALSDVVVSASIKPESFGRSVAEAISLNTPVVASNHGGVKDIIIEGVNGYFFEPLDEKELSQKILMAKELKFDGFSYIKSKFSVEKMYNQTLQIYKELV</sequence>
<dbReference type="PANTHER" id="PTHR45947:SF3">
    <property type="entry name" value="SULFOQUINOVOSYL TRANSFERASE SQD2"/>
    <property type="match status" value="1"/>
</dbReference>
<dbReference type="AlphaFoldDB" id="A0A381DH86"/>
<dbReference type="GO" id="GO:0102710">
    <property type="term" value="F:D-inositol-3-phosphate glycosyltransferase activity"/>
    <property type="evidence" value="ECO:0007669"/>
    <property type="project" value="UniProtKB-EC"/>
</dbReference>
<keyword evidence="3" id="KW-0328">Glycosyltransferase</keyword>
<name>A0A381DH86_9BACT</name>
<evidence type="ECO:0000259" key="2">
    <source>
        <dbReference type="Pfam" id="PF13439"/>
    </source>
</evidence>
<feature type="domain" description="Glycosyltransferase subfamily 4-like N-terminal" evidence="2">
    <location>
        <begin position="13"/>
        <end position="157"/>
    </location>
</feature>
<protein>
    <submittedName>
        <fullName evidence="3">Glycosyltransferase</fullName>
        <ecNumber evidence="3">2.4.1.250</ecNumber>
    </submittedName>
</protein>
<dbReference type="InterPro" id="IPR028098">
    <property type="entry name" value="Glyco_trans_4-like_N"/>
</dbReference>